<feature type="non-terminal residue" evidence="1">
    <location>
        <position position="69"/>
    </location>
</feature>
<accession>A0ABS3SX59</accession>
<protein>
    <submittedName>
        <fullName evidence="1">Uncharacterized protein</fullName>
    </submittedName>
</protein>
<dbReference type="Proteomes" id="UP000681315">
    <property type="component" value="Unassembled WGS sequence"/>
</dbReference>
<evidence type="ECO:0000313" key="1">
    <source>
        <dbReference type="EMBL" id="MBO3100308.1"/>
    </source>
</evidence>
<sequence length="69" mass="7870">MREKDGIERNKEQQQVLKIPAQLLQHSESVELDLEEDTNGMGIILGRNSRCVSVATFSFAPEGRKEKKR</sequence>
<reference evidence="1 2" key="1">
    <citation type="submission" date="2021-03" db="EMBL/GenBank/DDBJ databases">
        <title>Gelidibacter sp. nov., isolated from costal sediment.</title>
        <authorList>
            <person name="Lun K.-Y."/>
        </authorList>
    </citation>
    <scope>NUCLEOTIDE SEQUENCE [LARGE SCALE GENOMIC DNA]</scope>
    <source>
        <strain evidence="1 2">DF109</strain>
    </source>
</reference>
<evidence type="ECO:0000313" key="2">
    <source>
        <dbReference type="Proteomes" id="UP000681315"/>
    </source>
</evidence>
<organism evidence="1 2">
    <name type="scientific">Gelidibacter pelagius</name>
    <dbReference type="NCBI Taxonomy" id="2819985"/>
    <lineage>
        <taxon>Bacteria</taxon>
        <taxon>Pseudomonadati</taxon>
        <taxon>Bacteroidota</taxon>
        <taxon>Flavobacteriia</taxon>
        <taxon>Flavobacteriales</taxon>
        <taxon>Flavobacteriaceae</taxon>
        <taxon>Gelidibacter</taxon>
    </lineage>
</organism>
<comment type="caution">
    <text evidence="1">The sequence shown here is derived from an EMBL/GenBank/DDBJ whole genome shotgun (WGS) entry which is preliminary data.</text>
</comment>
<dbReference type="RefSeq" id="WP_208235413.1">
    <property type="nucleotide sequence ID" value="NZ_JAGEVG010000048.1"/>
</dbReference>
<gene>
    <name evidence="1" type="ORF">J4051_18705</name>
</gene>
<dbReference type="EMBL" id="JAGEVG010000048">
    <property type="protein sequence ID" value="MBO3100308.1"/>
    <property type="molecule type" value="Genomic_DNA"/>
</dbReference>
<keyword evidence="2" id="KW-1185">Reference proteome</keyword>
<name>A0ABS3SX59_9FLAO</name>
<proteinExistence type="predicted"/>